<comment type="caution">
    <text evidence="8">The sequence shown here is derived from an EMBL/GenBank/DDBJ whole genome shotgun (WGS) entry which is preliminary data.</text>
</comment>
<dbReference type="InterPro" id="IPR027417">
    <property type="entry name" value="P-loop_NTPase"/>
</dbReference>
<reference evidence="8 9" key="1">
    <citation type="submission" date="2018-06" db="EMBL/GenBank/DDBJ databases">
        <title>Sphaerisporangium craniellae sp. nov., isolated from a marine sponge in the South China Sea.</title>
        <authorList>
            <person name="Li L."/>
        </authorList>
    </citation>
    <scope>NUCLEOTIDE SEQUENCE [LARGE SCALE GENOMIC DNA]</scope>
    <source>
        <strain evidence="8 9">CCTCC AA 208026</strain>
    </source>
</reference>
<dbReference type="Gene3D" id="1.25.40.10">
    <property type="entry name" value="Tetratricopeptide repeat domain"/>
    <property type="match status" value="1"/>
</dbReference>
<dbReference type="CDD" id="cd15831">
    <property type="entry name" value="BTAD"/>
    <property type="match status" value="1"/>
</dbReference>
<feature type="domain" description="Bacterial transcriptional activator" evidence="7">
    <location>
        <begin position="127"/>
        <end position="272"/>
    </location>
</feature>
<dbReference type="SUPFAM" id="SSF52540">
    <property type="entry name" value="P-loop containing nucleoside triphosphate hydrolases"/>
    <property type="match status" value="1"/>
</dbReference>
<dbReference type="SUPFAM" id="SSF46894">
    <property type="entry name" value="C-terminal effector domain of the bipartite response regulators"/>
    <property type="match status" value="1"/>
</dbReference>
<evidence type="ECO:0000256" key="1">
    <source>
        <dbReference type="ARBA" id="ARBA00005820"/>
    </source>
</evidence>
<dbReference type="InterPro" id="IPR016032">
    <property type="entry name" value="Sig_transdc_resp-reg_C-effctor"/>
</dbReference>
<evidence type="ECO:0000259" key="6">
    <source>
        <dbReference type="SMART" id="SM00862"/>
    </source>
</evidence>
<accession>A0A367FE81</accession>
<dbReference type="InterPro" id="IPR036388">
    <property type="entry name" value="WH-like_DNA-bd_sf"/>
</dbReference>
<name>A0A367FE81_9ACTN</name>
<dbReference type="PANTHER" id="PTHR35807">
    <property type="entry name" value="TRANSCRIPTIONAL REGULATOR REDD-RELATED"/>
    <property type="match status" value="1"/>
</dbReference>
<keyword evidence="2" id="KW-0805">Transcription regulation</keyword>
<dbReference type="AlphaFoldDB" id="A0A367FE81"/>
<dbReference type="GO" id="GO:0006355">
    <property type="term" value="P:regulation of DNA-templated transcription"/>
    <property type="evidence" value="ECO:0007669"/>
    <property type="project" value="InterPro"/>
</dbReference>
<dbReference type="SMART" id="SM01043">
    <property type="entry name" value="BTAD"/>
    <property type="match status" value="1"/>
</dbReference>
<gene>
    <name evidence="8" type="ORF">DQ384_24160</name>
</gene>
<sequence>MPATPGTLTAVLIRPATSRRSERVRAAMSHVFRLLGPVEVRPSGKAVNLGGRMRRTLLLSLLLNINRPVTLDWLSEALWEGEPPLSATANLRTYAGALRRVLTTEMKGVGIVASDRAYQLVASPNKLDLTSFEKLTTEARTALAEGRHDVAVQRFDDAVALWRGPVGDGLPYGKPLAARLAVLHEQRLAALEDRAEARLALGRHSEVVADLRLLVGEQPLRERAWALLMRALYGSGDAAGALGAYAEARDHLAGQLGLEPGEELRRIHRAVLHRDPALAPPARHQARLTSAAESPAPRQLPRPGLLVGRDREARFLEGTLTPRGTVPPVTVVSGPVGVGKSALALRVAHAVADRFPDGQLYVDMAGAFHQERAVTAPQAVSWFLRALGDNTTGDDLSLGEASTRLRSLTSGLRVLFVVDNVIGSSQVRPLLPAGPGCAVLLTSRRVLPLDHAEHLTLDALTTEDAVSMLAGHAGRDRVDAEPDAAARIARLCEHLPLALRAAGALLAARPDWSLERLAGRLPRGICELLDHWDEQRIRDRLWASYELFRQNDPEAARLLWMISHQPGTDVSVPRAAELLCATAPCAQRALDRLTDEHLLRRLSPDRYEMVGLLRILAPRDSP</sequence>
<organism evidence="8 9">
    <name type="scientific">Sphaerisporangium album</name>
    <dbReference type="NCBI Taxonomy" id="509200"/>
    <lineage>
        <taxon>Bacteria</taxon>
        <taxon>Bacillati</taxon>
        <taxon>Actinomycetota</taxon>
        <taxon>Actinomycetes</taxon>
        <taxon>Streptosporangiales</taxon>
        <taxon>Streptosporangiaceae</taxon>
        <taxon>Sphaerisporangium</taxon>
    </lineage>
</organism>
<dbReference type="EMBL" id="QOIL01000014">
    <property type="protein sequence ID" value="RCG28229.1"/>
    <property type="molecule type" value="Genomic_DNA"/>
</dbReference>
<evidence type="ECO:0000256" key="5">
    <source>
        <dbReference type="SAM" id="MobiDB-lite"/>
    </source>
</evidence>
<dbReference type="InterPro" id="IPR051677">
    <property type="entry name" value="AfsR-DnrI-RedD_regulator"/>
</dbReference>
<dbReference type="Pfam" id="PF03704">
    <property type="entry name" value="BTAD"/>
    <property type="match status" value="1"/>
</dbReference>
<dbReference type="SMART" id="SM00862">
    <property type="entry name" value="Trans_reg_C"/>
    <property type="match status" value="1"/>
</dbReference>
<evidence type="ECO:0000313" key="8">
    <source>
        <dbReference type="EMBL" id="RCG28229.1"/>
    </source>
</evidence>
<dbReference type="PRINTS" id="PR00364">
    <property type="entry name" value="DISEASERSIST"/>
</dbReference>
<proteinExistence type="inferred from homology"/>
<keyword evidence="9" id="KW-1185">Reference proteome</keyword>
<dbReference type="Proteomes" id="UP000253094">
    <property type="component" value="Unassembled WGS sequence"/>
</dbReference>
<evidence type="ECO:0000256" key="4">
    <source>
        <dbReference type="ARBA" id="ARBA00023163"/>
    </source>
</evidence>
<dbReference type="GO" id="GO:0000160">
    <property type="term" value="P:phosphorelay signal transduction system"/>
    <property type="evidence" value="ECO:0007669"/>
    <property type="project" value="InterPro"/>
</dbReference>
<keyword evidence="3" id="KW-0238">DNA-binding</keyword>
<evidence type="ECO:0000259" key="7">
    <source>
        <dbReference type="SMART" id="SM01043"/>
    </source>
</evidence>
<dbReference type="OrthoDB" id="5521887at2"/>
<keyword evidence="4" id="KW-0804">Transcription</keyword>
<feature type="domain" description="OmpR/PhoB-type" evidence="6">
    <location>
        <begin position="44"/>
        <end position="113"/>
    </location>
</feature>
<evidence type="ECO:0000256" key="2">
    <source>
        <dbReference type="ARBA" id="ARBA00023015"/>
    </source>
</evidence>
<dbReference type="InterPro" id="IPR001867">
    <property type="entry name" value="OmpR/PhoB-type_DNA-bd"/>
</dbReference>
<dbReference type="InterPro" id="IPR005158">
    <property type="entry name" value="BTAD"/>
</dbReference>
<dbReference type="GO" id="GO:0003677">
    <property type="term" value="F:DNA binding"/>
    <property type="evidence" value="ECO:0007669"/>
    <property type="project" value="UniProtKB-KW"/>
</dbReference>
<comment type="similarity">
    <text evidence="1">Belongs to the AfsR/DnrI/RedD regulatory family.</text>
</comment>
<dbReference type="Gene3D" id="1.10.10.10">
    <property type="entry name" value="Winged helix-like DNA-binding domain superfamily/Winged helix DNA-binding domain"/>
    <property type="match status" value="1"/>
</dbReference>
<evidence type="ECO:0000313" key="9">
    <source>
        <dbReference type="Proteomes" id="UP000253094"/>
    </source>
</evidence>
<protein>
    <submittedName>
        <fullName evidence="8">Transcriptional regulator</fullName>
    </submittedName>
</protein>
<dbReference type="InterPro" id="IPR011990">
    <property type="entry name" value="TPR-like_helical_dom_sf"/>
</dbReference>
<dbReference type="SUPFAM" id="SSF48452">
    <property type="entry name" value="TPR-like"/>
    <property type="match status" value="1"/>
</dbReference>
<evidence type="ECO:0000256" key="3">
    <source>
        <dbReference type="ARBA" id="ARBA00023125"/>
    </source>
</evidence>
<dbReference type="Gene3D" id="3.40.50.300">
    <property type="entry name" value="P-loop containing nucleotide triphosphate hydrolases"/>
    <property type="match status" value="1"/>
</dbReference>
<dbReference type="GO" id="GO:0043531">
    <property type="term" value="F:ADP binding"/>
    <property type="evidence" value="ECO:0007669"/>
    <property type="project" value="InterPro"/>
</dbReference>
<feature type="region of interest" description="Disordered" evidence="5">
    <location>
        <begin position="276"/>
        <end position="304"/>
    </location>
</feature>
<dbReference type="PANTHER" id="PTHR35807:SF1">
    <property type="entry name" value="TRANSCRIPTIONAL REGULATOR REDD"/>
    <property type="match status" value="1"/>
</dbReference>